<gene>
    <name evidence="2" type="ORF">PCOR1329_LOCUS70743</name>
</gene>
<evidence type="ECO:0000256" key="1">
    <source>
        <dbReference type="SAM" id="MobiDB-lite"/>
    </source>
</evidence>
<feature type="compositionally biased region" description="Low complexity" evidence="1">
    <location>
        <begin position="209"/>
        <end position="238"/>
    </location>
</feature>
<feature type="compositionally biased region" description="Low complexity" evidence="1">
    <location>
        <begin position="68"/>
        <end position="92"/>
    </location>
</feature>
<comment type="caution">
    <text evidence="2">The sequence shown here is derived from an EMBL/GenBank/DDBJ whole genome shotgun (WGS) entry which is preliminary data.</text>
</comment>
<feature type="compositionally biased region" description="Basic and acidic residues" evidence="1">
    <location>
        <begin position="190"/>
        <end position="208"/>
    </location>
</feature>
<feature type="region of interest" description="Disordered" evidence="1">
    <location>
        <begin position="29"/>
        <end position="92"/>
    </location>
</feature>
<name>A0ABN9WUR6_9DINO</name>
<dbReference type="Proteomes" id="UP001189429">
    <property type="component" value="Unassembled WGS sequence"/>
</dbReference>
<accession>A0ABN9WUR6</accession>
<dbReference type="EMBL" id="CAUYUJ010019366">
    <property type="protein sequence ID" value="CAK0890530.1"/>
    <property type="molecule type" value="Genomic_DNA"/>
</dbReference>
<evidence type="ECO:0008006" key="4">
    <source>
        <dbReference type="Google" id="ProtNLM"/>
    </source>
</evidence>
<reference evidence="2" key="1">
    <citation type="submission" date="2023-10" db="EMBL/GenBank/DDBJ databases">
        <authorList>
            <person name="Chen Y."/>
            <person name="Shah S."/>
            <person name="Dougan E. K."/>
            <person name="Thang M."/>
            <person name="Chan C."/>
        </authorList>
    </citation>
    <scope>NUCLEOTIDE SEQUENCE [LARGE SCALE GENOMIC DNA]</scope>
</reference>
<keyword evidence="3" id="KW-1185">Reference proteome</keyword>
<feature type="compositionally biased region" description="Low complexity" evidence="1">
    <location>
        <begin position="38"/>
        <end position="52"/>
    </location>
</feature>
<feature type="non-terminal residue" evidence="2">
    <location>
        <position position="288"/>
    </location>
</feature>
<feature type="compositionally biased region" description="Low complexity" evidence="1">
    <location>
        <begin position="246"/>
        <end position="265"/>
    </location>
</feature>
<proteinExistence type="predicted"/>
<feature type="region of interest" description="Disordered" evidence="1">
    <location>
        <begin position="188"/>
        <end position="265"/>
    </location>
</feature>
<sequence>MEEVVNTLGSSGFDVDWSPVQQLPEEELRHATVANALGSSVGSRSRSPGRQSPAEELPPPARRTDAVAHASPLLPSPIPSAGSSPRPAAAALPHAESRRAVMLGGFRTEAFNAIFVENRRAEFRMNGHATYWSADDWFLYYSPGTRTWGVARASRFARVRAGQSYGSAHSPPSYDLLYDARLSPPMGWKESARQEPCELEAPRRRPAEPGRSAGAASAQPGGARRWAAAAAAGGQRVAGRARRAAAGRGAQGRRGSLAARGARGPLLARRARGRLSAVAGRVGGLPGQ</sequence>
<evidence type="ECO:0000313" key="2">
    <source>
        <dbReference type="EMBL" id="CAK0890530.1"/>
    </source>
</evidence>
<organism evidence="2 3">
    <name type="scientific">Prorocentrum cordatum</name>
    <dbReference type="NCBI Taxonomy" id="2364126"/>
    <lineage>
        <taxon>Eukaryota</taxon>
        <taxon>Sar</taxon>
        <taxon>Alveolata</taxon>
        <taxon>Dinophyceae</taxon>
        <taxon>Prorocentrales</taxon>
        <taxon>Prorocentraceae</taxon>
        <taxon>Prorocentrum</taxon>
    </lineage>
</organism>
<evidence type="ECO:0000313" key="3">
    <source>
        <dbReference type="Proteomes" id="UP001189429"/>
    </source>
</evidence>
<protein>
    <recommendedName>
        <fullName evidence="4">Phospholipase B-like</fullName>
    </recommendedName>
</protein>